<reference evidence="12" key="1">
    <citation type="journal article" date="2019" name="Int. J. Syst. Evol. Microbiol.">
        <title>The Global Catalogue of Microorganisms (GCM) 10K type strain sequencing project: providing services to taxonomists for standard genome sequencing and annotation.</title>
        <authorList>
            <consortium name="The Broad Institute Genomics Platform"/>
            <consortium name="The Broad Institute Genome Sequencing Center for Infectious Disease"/>
            <person name="Wu L."/>
            <person name="Ma J."/>
        </authorList>
    </citation>
    <scope>NUCLEOTIDE SEQUENCE [LARGE SCALE GENOMIC DNA]</scope>
    <source>
        <strain evidence="12">NBRC 111146</strain>
    </source>
</reference>
<dbReference type="Proteomes" id="UP001157156">
    <property type="component" value="Unassembled WGS sequence"/>
</dbReference>
<dbReference type="InterPro" id="IPR040423">
    <property type="entry name" value="PEA_transferase"/>
</dbReference>
<name>A0ABQ6ELW8_9VIBR</name>
<evidence type="ECO:0000256" key="3">
    <source>
        <dbReference type="ARBA" id="ARBA00022519"/>
    </source>
</evidence>
<dbReference type="EMBL" id="BSPV01000003">
    <property type="protein sequence ID" value="GLT13590.1"/>
    <property type="molecule type" value="Genomic_DNA"/>
</dbReference>
<sequence length="548" mass="62840">MMSLLFRVFTFDSAFRPKIKTSTFIIIVSFYFGFILNYPIVSKVFELGKNVPDIWFPYTGPFVLFFAFIIVFSILTLPLILKPWYGFLFLSSALALYSIQEFHVLFDTSMIENVVETNVSEALFYLNVRSVLYFLIFGVIPTLLLVWVKVEFNSSIFRELVTRVILILLSCMFITVIAITTYKDYASVGRNNKYLNKMIIPAHVYDTYKYIKRNYLVKPLPYTSLGDDAQLKSTENGKPTLVVMVLGETARAMNFSDNGYSRDTQPYTKDLDLISFNDVSSCGTYTALSVPCMFSNMNRTDYNKAKANAQDNAIDIIAKANVETLWIDNDGGDKGVAHNTKLINIDAKSDRDLCNGNTCYDQVMLKPAEQFIKKDHKDKLIVLHTIGSHGPTYFQRFPPKLAKFAPWCNRKDIDQCTDQEITNVYDNTLVYTDFFLAQVIKQLQEHAQDYNVAMMYVSDHGESLGENGLYLHGTPYAIAPKEQKTVPWLLWLPEQYAKQKQIDRSCVKEEAQKLRYTHDNFFHSLIGLYGVDTKEKQTSLDLFSNCHV</sequence>
<evidence type="ECO:0000256" key="7">
    <source>
        <dbReference type="ARBA" id="ARBA00023136"/>
    </source>
</evidence>
<keyword evidence="6 8" id="KW-1133">Transmembrane helix</keyword>
<evidence type="ECO:0000313" key="11">
    <source>
        <dbReference type="EMBL" id="GLT13590.1"/>
    </source>
</evidence>
<dbReference type="InterPro" id="IPR000917">
    <property type="entry name" value="Sulfatase_N"/>
</dbReference>
<gene>
    <name evidence="11" type="primary">eptA</name>
    <name evidence="11" type="ORF">GCM10007931_05640</name>
</gene>
<keyword evidence="2" id="KW-1003">Cell membrane</keyword>
<feature type="domain" description="Phosphoethanolamine transferase N-terminal" evidence="10">
    <location>
        <begin position="64"/>
        <end position="215"/>
    </location>
</feature>
<feature type="transmembrane region" description="Helical" evidence="8">
    <location>
        <begin position="160"/>
        <end position="182"/>
    </location>
</feature>
<keyword evidence="7 8" id="KW-0472">Membrane</keyword>
<dbReference type="SUPFAM" id="SSF53649">
    <property type="entry name" value="Alkaline phosphatase-like"/>
    <property type="match status" value="1"/>
</dbReference>
<feature type="transmembrane region" description="Helical" evidence="8">
    <location>
        <begin position="21"/>
        <end position="41"/>
    </location>
</feature>
<protein>
    <submittedName>
        <fullName evidence="11">Phosphoethanolamine transferase</fullName>
    </submittedName>
</protein>
<dbReference type="Gene3D" id="3.40.720.10">
    <property type="entry name" value="Alkaline Phosphatase, subunit A"/>
    <property type="match status" value="1"/>
</dbReference>
<feature type="transmembrane region" description="Helical" evidence="8">
    <location>
        <begin position="87"/>
        <end position="106"/>
    </location>
</feature>
<comment type="subcellular location">
    <subcellularLocation>
        <location evidence="1">Cell inner membrane</location>
        <topology evidence="1">Multi-pass membrane protein</topology>
    </subcellularLocation>
</comment>
<dbReference type="GO" id="GO:0016740">
    <property type="term" value="F:transferase activity"/>
    <property type="evidence" value="ECO:0007669"/>
    <property type="project" value="UniProtKB-KW"/>
</dbReference>
<dbReference type="InterPro" id="IPR017850">
    <property type="entry name" value="Alkaline_phosphatase_core_sf"/>
</dbReference>
<organism evidence="11 12">
    <name type="scientific">Vibrio algivorus</name>
    <dbReference type="NCBI Taxonomy" id="1667024"/>
    <lineage>
        <taxon>Bacteria</taxon>
        <taxon>Pseudomonadati</taxon>
        <taxon>Pseudomonadota</taxon>
        <taxon>Gammaproteobacteria</taxon>
        <taxon>Vibrionales</taxon>
        <taxon>Vibrionaceae</taxon>
        <taxon>Vibrio</taxon>
    </lineage>
</organism>
<evidence type="ECO:0000256" key="5">
    <source>
        <dbReference type="ARBA" id="ARBA00022692"/>
    </source>
</evidence>
<dbReference type="Pfam" id="PF00884">
    <property type="entry name" value="Sulfatase"/>
    <property type="match status" value="1"/>
</dbReference>
<keyword evidence="12" id="KW-1185">Reference proteome</keyword>
<dbReference type="PANTHER" id="PTHR30443">
    <property type="entry name" value="INNER MEMBRANE PROTEIN"/>
    <property type="match status" value="1"/>
</dbReference>
<dbReference type="CDD" id="cd16017">
    <property type="entry name" value="LptA"/>
    <property type="match status" value="1"/>
</dbReference>
<feature type="domain" description="Sulfatase N-terminal" evidence="9">
    <location>
        <begin position="241"/>
        <end position="531"/>
    </location>
</feature>
<feature type="transmembrane region" description="Helical" evidence="8">
    <location>
        <begin position="126"/>
        <end position="148"/>
    </location>
</feature>
<dbReference type="PANTHER" id="PTHR30443:SF0">
    <property type="entry name" value="PHOSPHOETHANOLAMINE TRANSFERASE EPTA"/>
    <property type="match status" value="1"/>
</dbReference>
<keyword evidence="5 8" id="KW-0812">Transmembrane</keyword>
<evidence type="ECO:0000256" key="8">
    <source>
        <dbReference type="SAM" id="Phobius"/>
    </source>
</evidence>
<feature type="transmembrane region" description="Helical" evidence="8">
    <location>
        <begin position="61"/>
        <end position="80"/>
    </location>
</feature>
<dbReference type="RefSeq" id="WP_348542211.1">
    <property type="nucleotide sequence ID" value="NZ_BSPV01000003.1"/>
</dbReference>
<evidence type="ECO:0000256" key="4">
    <source>
        <dbReference type="ARBA" id="ARBA00022679"/>
    </source>
</evidence>
<evidence type="ECO:0000256" key="6">
    <source>
        <dbReference type="ARBA" id="ARBA00022989"/>
    </source>
</evidence>
<keyword evidence="3" id="KW-0997">Cell inner membrane</keyword>
<dbReference type="InterPro" id="IPR012549">
    <property type="entry name" value="EptA-like_N"/>
</dbReference>
<dbReference type="Pfam" id="PF08019">
    <property type="entry name" value="EptA_B_N"/>
    <property type="match status" value="1"/>
</dbReference>
<evidence type="ECO:0000313" key="12">
    <source>
        <dbReference type="Proteomes" id="UP001157156"/>
    </source>
</evidence>
<accession>A0ABQ6ELW8</accession>
<evidence type="ECO:0000256" key="2">
    <source>
        <dbReference type="ARBA" id="ARBA00022475"/>
    </source>
</evidence>
<dbReference type="InterPro" id="IPR058130">
    <property type="entry name" value="PEA_transf_C"/>
</dbReference>
<keyword evidence="4 11" id="KW-0808">Transferase</keyword>
<comment type="caution">
    <text evidence="11">The sequence shown here is derived from an EMBL/GenBank/DDBJ whole genome shotgun (WGS) entry which is preliminary data.</text>
</comment>
<evidence type="ECO:0000256" key="1">
    <source>
        <dbReference type="ARBA" id="ARBA00004429"/>
    </source>
</evidence>
<evidence type="ECO:0000259" key="10">
    <source>
        <dbReference type="Pfam" id="PF08019"/>
    </source>
</evidence>
<evidence type="ECO:0000259" key="9">
    <source>
        <dbReference type="Pfam" id="PF00884"/>
    </source>
</evidence>
<dbReference type="NCBIfam" id="NF028537">
    <property type="entry name" value="P_eth_NH2_trans"/>
    <property type="match status" value="1"/>
</dbReference>
<proteinExistence type="predicted"/>